<evidence type="ECO:0000256" key="2">
    <source>
        <dbReference type="SAM" id="Phobius"/>
    </source>
</evidence>
<keyword evidence="2" id="KW-0812">Transmembrane</keyword>
<dbReference type="SUPFAM" id="SSF46565">
    <property type="entry name" value="Chaperone J-domain"/>
    <property type="match status" value="1"/>
</dbReference>
<organism evidence="4">
    <name type="scientific">Stichopus japonicus</name>
    <name type="common">Sea cucumber</name>
    <dbReference type="NCBI Taxonomy" id="307972"/>
    <lineage>
        <taxon>Eukaryota</taxon>
        <taxon>Metazoa</taxon>
        <taxon>Echinodermata</taxon>
        <taxon>Eleutherozoa</taxon>
        <taxon>Echinozoa</taxon>
        <taxon>Holothuroidea</taxon>
        <taxon>Aspidochirotacea</taxon>
        <taxon>Aspidochirotida</taxon>
        <taxon>Stichopodidae</taxon>
        <taxon>Apostichopus</taxon>
    </lineage>
</organism>
<dbReference type="InterPro" id="IPR001623">
    <property type="entry name" value="DnaJ_domain"/>
</dbReference>
<dbReference type="InterPro" id="IPR036869">
    <property type="entry name" value="J_dom_sf"/>
</dbReference>
<dbReference type="InterPro" id="IPR018253">
    <property type="entry name" value="DnaJ_domain_CS"/>
</dbReference>
<dbReference type="SMART" id="SM00271">
    <property type="entry name" value="DnaJ"/>
    <property type="match status" value="1"/>
</dbReference>
<keyword evidence="2" id="KW-1133">Transmembrane helix</keyword>
<dbReference type="PANTHER" id="PTHR44873">
    <property type="entry name" value="DNAJ HOMOLOG SUBFAMILY C MEMBER 30, MITOCHONDRIAL"/>
    <property type="match status" value="1"/>
</dbReference>
<keyword evidence="2" id="KW-0472">Membrane</keyword>
<feature type="region of interest" description="Disordered" evidence="1">
    <location>
        <begin position="114"/>
        <end position="133"/>
    </location>
</feature>
<dbReference type="PRINTS" id="PR00625">
    <property type="entry name" value="JDOMAIN"/>
</dbReference>
<evidence type="ECO:0000256" key="1">
    <source>
        <dbReference type="SAM" id="MobiDB-lite"/>
    </source>
</evidence>
<dbReference type="PANTHER" id="PTHR44873:SF1">
    <property type="entry name" value="DNAJ HOMOLOG SUBFAMILY C MEMBER 30, MITOCHONDRIAL"/>
    <property type="match status" value="1"/>
</dbReference>
<accession>A0A6M2VKT8</accession>
<dbReference type="CDD" id="cd06257">
    <property type="entry name" value="DnaJ"/>
    <property type="match status" value="1"/>
</dbReference>
<dbReference type="Pfam" id="PF00226">
    <property type="entry name" value="DnaJ"/>
    <property type="match status" value="1"/>
</dbReference>
<dbReference type="PROSITE" id="PS50076">
    <property type="entry name" value="DNAJ_2"/>
    <property type="match status" value="1"/>
</dbReference>
<dbReference type="PROSITE" id="PS00636">
    <property type="entry name" value="DNAJ_1"/>
    <property type="match status" value="1"/>
</dbReference>
<protein>
    <submittedName>
        <fullName evidence="4">DNAJC30</fullName>
    </submittedName>
</protein>
<dbReference type="AlphaFoldDB" id="A0A6M2VKT8"/>
<dbReference type="EMBL" id="MH481818">
    <property type="protein sequence ID" value="QCY50114.1"/>
    <property type="molecule type" value="mRNA"/>
</dbReference>
<dbReference type="Gene3D" id="1.10.287.110">
    <property type="entry name" value="DnaJ domain"/>
    <property type="match status" value="1"/>
</dbReference>
<name>A0A6M2VKT8_STIJA</name>
<feature type="compositionally biased region" description="Basic and acidic residues" evidence="1">
    <location>
        <begin position="114"/>
        <end position="123"/>
    </location>
</feature>
<dbReference type="InterPro" id="IPR053025">
    <property type="entry name" value="Mito_ATP_Synthase-Asso"/>
</dbReference>
<proteinExistence type="evidence at transcript level"/>
<evidence type="ECO:0000259" key="3">
    <source>
        <dbReference type="PROSITE" id="PS50076"/>
    </source>
</evidence>
<evidence type="ECO:0000313" key="4">
    <source>
        <dbReference type="EMBL" id="QCY50114.1"/>
    </source>
</evidence>
<feature type="domain" description="J" evidence="3">
    <location>
        <begin position="43"/>
        <end position="108"/>
    </location>
</feature>
<sequence length="234" mass="27430">MQQLQKPQWGSLSWRLKTTNFPIIARTNCHIPRRGYSTNYTFNLYQVLGLQNNATQAQIKSAYYKLSKQYHPDRNKGSKSSQEMFSKINDAYSVLGNGKLRRRYDQGILTHRDRMGQQRHHSEAAAPTGPRAREMGDQFTATFRSAHTENVIDEFLKKRYRANIDKHQEEKKYRQLRAEEYKKLQDRAQRTPFVLIALMCAGFAFGSFKLLGWVPFNESKFKQDSGKNNKIRRE</sequence>
<reference evidence="4" key="1">
    <citation type="submission" date="2018-06" db="EMBL/GenBank/DDBJ databases">
        <title>Identification and characterization of DnaJ in sea cucumber.</title>
        <authorList>
            <person name="Gao L."/>
            <person name="He C."/>
        </authorList>
    </citation>
    <scope>NUCLEOTIDE SEQUENCE</scope>
</reference>
<feature type="transmembrane region" description="Helical" evidence="2">
    <location>
        <begin position="193"/>
        <end position="214"/>
    </location>
</feature>